<dbReference type="RefSeq" id="WP_200594989.1">
    <property type="nucleotide sequence ID" value="NZ_JAEPBG010000009.1"/>
</dbReference>
<comment type="subcellular location">
    <subcellularLocation>
        <location evidence="9">Cell outer membrane</location>
        <topology evidence="9">Lipid-anchor</topology>
    </subcellularLocation>
    <subcellularLocation>
        <location evidence="9">Bacterial flagellum basal body</location>
    </subcellularLocation>
    <subcellularLocation>
        <location evidence="2">Membrane</location>
    </subcellularLocation>
</comment>
<evidence type="ECO:0000313" key="11">
    <source>
        <dbReference type="EMBL" id="MBK4737028.1"/>
    </source>
</evidence>
<evidence type="ECO:0000256" key="3">
    <source>
        <dbReference type="ARBA" id="ARBA00006929"/>
    </source>
</evidence>
<protein>
    <recommendedName>
        <fullName evidence="9">Flagellar L-ring protein</fullName>
    </recommendedName>
    <alternativeName>
        <fullName evidence="9">Basal body L-ring protein</fullName>
    </alternativeName>
</protein>
<evidence type="ECO:0000256" key="9">
    <source>
        <dbReference type="HAMAP-Rule" id="MF_00415"/>
    </source>
</evidence>
<proteinExistence type="inferred from homology"/>
<reference evidence="11" key="1">
    <citation type="submission" date="2021-01" db="EMBL/GenBank/DDBJ databases">
        <title>Genome sequence of strain Noviherbaspirillum sp. DKR-6.</title>
        <authorList>
            <person name="Chaudhary D.K."/>
        </authorList>
    </citation>
    <scope>NUCLEOTIDE SEQUENCE</scope>
    <source>
        <strain evidence="11">DKR-6</strain>
    </source>
</reference>
<dbReference type="PANTHER" id="PTHR34933">
    <property type="entry name" value="FLAGELLAR L-RING PROTEIN"/>
    <property type="match status" value="1"/>
</dbReference>
<keyword evidence="11" id="KW-0966">Cell projection</keyword>
<name>A0A934SX09_9BURK</name>
<keyword evidence="5 9" id="KW-0732">Signal</keyword>
<sequence length="231" mass="24128">MSIRTSHTARLAQLVLIAAAALAALSACTSVPETIVQRPTSTRPQTAPVVPVANGAIFQAASYRPLFGDRRASMVGDVLTIVINEKTSAGKTGSATGDKASNASYGVKNLLGLSAAVTGDMGVNANTNNKYEDKSASSSSNTFTGTLTVTVNEVLPNGNLAVSGEKQVAFDKGAEYIRFSGVVNPDTIVNGNQVSSTQVADARVEYRTNTRIDPVEVVSQLGRFFLSVLPF</sequence>
<keyword evidence="6 9" id="KW-0472">Membrane</keyword>
<evidence type="ECO:0000313" key="12">
    <source>
        <dbReference type="Proteomes" id="UP000622890"/>
    </source>
</evidence>
<comment type="caution">
    <text evidence="11">The sequence shown here is derived from an EMBL/GenBank/DDBJ whole genome shotgun (WGS) entry which is preliminary data.</text>
</comment>
<feature type="chain" id="PRO_5037128087" description="Flagellar L-ring protein" evidence="10">
    <location>
        <begin position="24"/>
        <end position="231"/>
    </location>
</feature>
<keyword evidence="7 9" id="KW-0975">Bacterial flagellum</keyword>
<keyword evidence="11" id="KW-0969">Cilium</keyword>
<dbReference type="AlphaFoldDB" id="A0A934SX09"/>
<dbReference type="PANTHER" id="PTHR34933:SF3">
    <property type="entry name" value="FLAGELLAR L-RING PROTEIN"/>
    <property type="match status" value="1"/>
</dbReference>
<keyword evidence="12" id="KW-1185">Reference proteome</keyword>
<comment type="subunit">
    <text evidence="4 9">The basal body constitutes a major portion of the flagellar organelle and consists of four rings (L,P,S, and M) mounted on a central rod.</text>
</comment>
<organism evidence="11 12">
    <name type="scientific">Noviherbaspirillum pedocola</name>
    <dbReference type="NCBI Taxonomy" id="2801341"/>
    <lineage>
        <taxon>Bacteria</taxon>
        <taxon>Pseudomonadati</taxon>
        <taxon>Pseudomonadota</taxon>
        <taxon>Betaproteobacteria</taxon>
        <taxon>Burkholderiales</taxon>
        <taxon>Oxalobacteraceae</taxon>
        <taxon>Noviherbaspirillum</taxon>
    </lineage>
</organism>
<evidence type="ECO:0000256" key="6">
    <source>
        <dbReference type="ARBA" id="ARBA00023136"/>
    </source>
</evidence>
<feature type="signal peptide" evidence="10">
    <location>
        <begin position="1"/>
        <end position="23"/>
    </location>
</feature>
<keyword evidence="8 9" id="KW-0998">Cell outer membrane</keyword>
<dbReference type="Proteomes" id="UP000622890">
    <property type="component" value="Unassembled WGS sequence"/>
</dbReference>
<dbReference type="Pfam" id="PF02107">
    <property type="entry name" value="FlgH"/>
    <property type="match status" value="1"/>
</dbReference>
<gene>
    <name evidence="9" type="primary">flgH</name>
    <name evidence="11" type="ORF">JJB74_20595</name>
</gene>
<dbReference type="EMBL" id="JAEPBG010000009">
    <property type="protein sequence ID" value="MBK4737028.1"/>
    <property type="molecule type" value="Genomic_DNA"/>
</dbReference>
<evidence type="ECO:0000256" key="8">
    <source>
        <dbReference type="ARBA" id="ARBA00023237"/>
    </source>
</evidence>
<dbReference type="PRINTS" id="PR01008">
    <property type="entry name" value="FLGLRINGFLGH"/>
</dbReference>
<dbReference type="GO" id="GO:0009279">
    <property type="term" value="C:cell outer membrane"/>
    <property type="evidence" value="ECO:0007669"/>
    <property type="project" value="UniProtKB-SubCell"/>
</dbReference>
<dbReference type="InterPro" id="IPR000527">
    <property type="entry name" value="Flag_Lring"/>
</dbReference>
<accession>A0A934SX09</accession>
<evidence type="ECO:0000256" key="10">
    <source>
        <dbReference type="SAM" id="SignalP"/>
    </source>
</evidence>
<evidence type="ECO:0000256" key="4">
    <source>
        <dbReference type="ARBA" id="ARBA00011439"/>
    </source>
</evidence>
<keyword evidence="11" id="KW-0282">Flagellum</keyword>
<dbReference type="GO" id="GO:0009427">
    <property type="term" value="C:bacterial-type flagellum basal body, distal rod, L ring"/>
    <property type="evidence" value="ECO:0007669"/>
    <property type="project" value="InterPro"/>
</dbReference>
<keyword evidence="9" id="KW-0449">Lipoprotein</keyword>
<comment type="similarity">
    <text evidence="3 9">Belongs to the FlgH family.</text>
</comment>
<evidence type="ECO:0000256" key="5">
    <source>
        <dbReference type="ARBA" id="ARBA00022729"/>
    </source>
</evidence>
<evidence type="ECO:0000256" key="1">
    <source>
        <dbReference type="ARBA" id="ARBA00002591"/>
    </source>
</evidence>
<evidence type="ECO:0000256" key="7">
    <source>
        <dbReference type="ARBA" id="ARBA00023143"/>
    </source>
</evidence>
<dbReference type="GO" id="GO:0003774">
    <property type="term" value="F:cytoskeletal motor activity"/>
    <property type="evidence" value="ECO:0007669"/>
    <property type="project" value="InterPro"/>
</dbReference>
<dbReference type="HAMAP" id="MF_00415">
    <property type="entry name" value="FlgH"/>
    <property type="match status" value="1"/>
</dbReference>
<dbReference type="PROSITE" id="PS51257">
    <property type="entry name" value="PROKAR_LIPOPROTEIN"/>
    <property type="match status" value="1"/>
</dbReference>
<evidence type="ECO:0000256" key="2">
    <source>
        <dbReference type="ARBA" id="ARBA00004370"/>
    </source>
</evidence>
<comment type="function">
    <text evidence="1 9">Assembles around the rod to form the L-ring and probably protects the motor/basal body from shearing forces during rotation.</text>
</comment>
<dbReference type="GO" id="GO:0071973">
    <property type="term" value="P:bacterial-type flagellum-dependent cell motility"/>
    <property type="evidence" value="ECO:0007669"/>
    <property type="project" value="InterPro"/>
</dbReference>